<comment type="caution">
    <text evidence="2">The sequence shown here is derived from an EMBL/GenBank/DDBJ whole genome shotgun (WGS) entry which is preliminary data.</text>
</comment>
<name>A0A850DTE8_9MICO</name>
<evidence type="ECO:0000256" key="1">
    <source>
        <dbReference type="SAM" id="MobiDB-lite"/>
    </source>
</evidence>
<dbReference type="Gene3D" id="3.40.50.300">
    <property type="entry name" value="P-loop containing nucleotide triphosphate hydrolases"/>
    <property type="match status" value="1"/>
</dbReference>
<dbReference type="InterPro" id="IPR050625">
    <property type="entry name" value="ParA/MinD_ATPase"/>
</dbReference>
<dbReference type="GO" id="GO:0051782">
    <property type="term" value="P:negative regulation of cell division"/>
    <property type="evidence" value="ECO:0007669"/>
    <property type="project" value="TreeGrafter"/>
</dbReference>
<evidence type="ECO:0000313" key="3">
    <source>
        <dbReference type="Proteomes" id="UP000539146"/>
    </source>
</evidence>
<accession>A0A850DTE8</accession>
<reference evidence="2 3" key="1">
    <citation type="submission" date="2020-05" db="EMBL/GenBank/DDBJ databases">
        <title>Genome Sequencing of Type Strains.</title>
        <authorList>
            <person name="Lemaire J.F."/>
            <person name="Inderbitzin P."/>
            <person name="Gregorio O.A."/>
            <person name="Collins S.B."/>
            <person name="Wespe N."/>
            <person name="Knight-Connoni V."/>
        </authorList>
    </citation>
    <scope>NUCLEOTIDE SEQUENCE [LARGE SCALE GENOMIC DNA]</scope>
    <source>
        <strain evidence="2 3">DSM 20512</strain>
    </source>
</reference>
<protein>
    <submittedName>
        <fullName evidence="2">Cobalamin biosynthesis protein CobQ</fullName>
    </submittedName>
</protein>
<dbReference type="AlphaFoldDB" id="A0A850DTE8"/>
<evidence type="ECO:0000313" key="2">
    <source>
        <dbReference type="EMBL" id="NUU26872.1"/>
    </source>
</evidence>
<sequence>MPTIAPEVTVTAAADGTGTLLIDGTVRKLQDKDLQAVVGQALDTIVTEVAKPAGQPVMITANDPSGSYRLLVDVDGTVTPIADPEPEPEPEPEPAAEPAPVDAAPAEPVAVARATPAERPEAAPAAATPASPIDVAPAAAPQPQSAPVAAAPTPADVDTQEGTAEPQTRREARLTARDFAQSKPADKAAPAQEGWQGTINRLGAGMFKVAPGPQELARRARRNSVQRGIAGHKTVVVIGEKGGVSKTTSTYLLSAVLGRVRGGTILAWDNNEYNGSLGGRAYEAHHDHTARDLLGHIDTFTEQAHQADLVNFVRPQRDNKFDVLASQNVLGNVRVIEEDEFRKLYKALTRFYRLIIVDTGNNSEASTWRAAVESADQLVLTTSVKEDASQKIASLADKLDDNGFGDKLANAVTLVHHTSTIAYPELEQRIVEHMGQRTRALVTLPFDKALDGGGTIEWDVLSDESREAWLAATAAVIDGLR</sequence>
<dbReference type="GO" id="GO:0009898">
    <property type="term" value="C:cytoplasmic side of plasma membrane"/>
    <property type="evidence" value="ECO:0007669"/>
    <property type="project" value="TreeGrafter"/>
</dbReference>
<dbReference type="RefSeq" id="WP_175325038.1">
    <property type="nucleotide sequence ID" value="NZ_JABMCG010000062.1"/>
</dbReference>
<feature type="compositionally biased region" description="Low complexity" evidence="1">
    <location>
        <begin position="122"/>
        <end position="157"/>
    </location>
</feature>
<feature type="compositionally biased region" description="Low complexity" evidence="1">
    <location>
        <begin position="96"/>
        <end position="115"/>
    </location>
</feature>
<proteinExistence type="predicted"/>
<feature type="region of interest" description="Disordered" evidence="1">
    <location>
        <begin position="78"/>
        <end position="170"/>
    </location>
</feature>
<dbReference type="GO" id="GO:0005829">
    <property type="term" value="C:cytosol"/>
    <property type="evidence" value="ECO:0007669"/>
    <property type="project" value="TreeGrafter"/>
</dbReference>
<dbReference type="SUPFAM" id="SSF52540">
    <property type="entry name" value="P-loop containing nucleoside triphosphate hydrolases"/>
    <property type="match status" value="1"/>
</dbReference>
<organism evidence="2 3">
    <name type="scientific">Curtobacterium citreum</name>
    <dbReference type="NCBI Taxonomy" id="2036"/>
    <lineage>
        <taxon>Bacteria</taxon>
        <taxon>Bacillati</taxon>
        <taxon>Actinomycetota</taxon>
        <taxon>Actinomycetes</taxon>
        <taxon>Micrococcales</taxon>
        <taxon>Microbacteriaceae</taxon>
        <taxon>Curtobacterium</taxon>
    </lineage>
</organism>
<dbReference type="InterPro" id="IPR027417">
    <property type="entry name" value="P-loop_NTPase"/>
</dbReference>
<dbReference type="GO" id="GO:0016887">
    <property type="term" value="F:ATP hydrolysis activity"/>
    <property type="evidence" value="ECO:0007669"/>
    <property type="project" value="TreeGrafter"/>
</dbReference>
<dbReference type="EMBL" id="JABMCG010000062">
    <property type="protein sequence ID" value="NUU26872.1"/>
    <property type="molecule type" value="Genomic_DNA"/>
</dbReference>
<feature type="compositionally biased region" description="Acidic residues" evidence="1">
    <location>
        <begin position="84"/>
        <end position="94"/>
    </location>
</feature>
<dbReference type="PANTHER" id="PTHR43384">
    <property type="entry name" value="SEPTUM SITE-DETERMINING PROTEIN MIND HOMOLOG, CHLOROPLASTIC-RELATED"/>
    <property type="match status" value="1"/>
</dbReference>
<dbReference type="GO" id="GO:0005524">
    <property type="term" value="F:ATP binding"/>
    <property type="evidence" value="ECO:0007669"/>
    <property type="project" value="TreeGrafter"/>
</dbReference>
<gene>
    <name evidence="2" type="ORF">HP467_01920</name>
</gene>
<dbReference type="Proteomes" id="UP000539146">
    <property type="component" value="Unassembled WGS sequence"/>
</dbReference>
<dbReference type="PANTHER" id="PTHR43384:SF14">
    <property type="entry name" value="ESX-1 SECRETION-ASSOCIATED PROTEIN ESPI"/>
    <property type="match status" value="1"/>
</dbReference>